<accession>A0ABU3B875</accession>
<organism evidence="1 2">
    <name type="scientific">Spectribacter acetivorans</name>
    <dbReference type="NCBI Taxonomy" id="3075603"/>
    <lineage>
        <taxon>Bacteria</taxon>
        <taxon>Pseudomonadati</taxon>
        <taxon>Pseudomonadota</taxon>
        <taxon>Gammaproteobacteria</taxon>
        <taxon>Salinisphaerales</taxon>
        <taxon>Salinisphaeraceae</taxon>
        <taxon>Spectribacter</taxon>
    </lineage>
</organism>
<reference evidence="1 2" key="1">
    <citation type="submission" date="2023-09" db="EMBL/GenBank/DDBJ databases">
        <authorList>
            <person name="Rey-Velasco X."/>
        </authorList>
    </citation>
    <scope>NUCLEOTIDE SEQUENCE [LARGE SCALE GENOMIC DNA]</scope>
    <source>
        <strain evidence="1 2">P385</strain>
    </source>
</reference>
<keyword evidence="2" id="KW-1185">Reference proteome</keyword>
<dbReference type="InterPro" id="IPR025506">
    <property type="entry name" value="Abi_alpha"/>
</dbReference>
<dbReference type="Proteomes" id="UP001259982">
    <property type="component" value="Unassembled WGS sequence"/>
</dbReference>
<evidence type="ECO:0000313" key="1">
    <source>
        <dbReference type="EMBL" id="MDT0617191.1"/>
    </source>
</evidence>
<name>A0ABU3B875_9GAMM</name>
<dbReference type="RefSeq" id="WP_311656828.1">
    <property type="nucleotide sequence ID" value="NZ_JAVRHY010000001.1"/>
</dbReference>
<protein>
    <submittedName>
        <fullName evidence="1">Abi-alpha family protein</fullName>
    </submittedName>
</protein>
<dbReference type="EMBL" id="JAVRHY010000001">
    <property type="protein sequence ID" value="MDT0617191.1"/>
    <property type="molecule type" value="Genomic_DNA"/>
</dbReference>
<proteinExistence type="predicted"/>
<comment type="caution">
    <text evidence="1">The sequence shown here is derived from an EMBL/GenBank/DDBJ whole genome shotgun (WGS) entry which is preliminary data.</text>
</comment>
<gene>
    <name evidence="1" type="ORF">RM531_01750</name>
</gene>
<dbReference type="Pfam" id="PF14337">
    <property type="entry name" value="Abi_alpha"/>
    <property type="match status" value="1"/>
</dbReference>
<evidence type="ECO:0000313" key="2">
    <source>
        <dbReference type="Proteomes" id="UP001259982"/>
    </source>
</evidence>
<dbReference type="Gene3D" id="3.30.110.190">
    <property type="match status" value="1"/>
</dbReference>
<sequence>MADKPGKSLRLPTPMPVRLLRRAAERAQEWPMAGTAVKRLQAAEEWAVNELKHRLDELSDSEPRRPRHSQAGDARAMLAGLLTDADRLTLDEAREREFIGVLGQLCPGQAKMLAVLGDGRQLPLVHVGAGLPAGAIREWVLENATSLGREAGVTLRDDVPRLVGHMRSLGLLHVGPEDAGLKTAYEMLAADTGVRDASVYIKTTLRLWPRLQRHTVSLSGFGQALWAFAGPGS</sequence>